<protein>
    <submittedName>
        <fullName evidence="4">Uncharacterized protein</fullName>
    </submittedName>
</protein>
<evidence type="ECO:0000259" key="3">
    <source>
        <dbReference type="Pfam" id="PF20042"/>
    </source>
</evidence>
<dbReference type="InterPro" id="IPR004291">
    <property type="entry name" value="Transposase_IS66_central"/>
</dbReference>
<dbReference type="InterPro" id="IPR045618">
    <property type="entry name" value="DUF6444"/>
</dbReference>
<feature type="domain" description="Transposase IS66 central" evidence="2">
    <location>
        <begin position="174"/>
        <end position="294"/>
    </location>
</feature>
<evidence type="ECO:0000256" key="1">
    <source>
        <dbReference type="SAM" id="MobiDB-lite"/>
    </source>
</evidence>
<dbReference type="AlphaFoldDB" id="A0A0F9F239"/>
<comment type="caution">
    <text evidence="4">The sequence shown here is derived from an EMBL/GenBank/DDBJ whole genome shotgun (WGS) entry which is preliminary data.</text>
</comment>
<feature type="domain" description="DUF6444" evidence="3">
    <location>
        <begin position="22"/>
        <end position="96"/>
    </location>
</feature>
<dbReference type="PANTHER" id="PTHR33678">
    <property type="entry name" value="BLL1576 PROTEIN"/>
    <property type="match status" value="1"/>
</dbReference>
<sequence length="297" mass="33540">MLPDPVISELIQKVNNLTSRLSETEQNYTELQSKYAGMEAENADLRARVAELEAQINSNSRNSSKPPSSDGYKKKPAFPRKKKGKQGGQQGHKGRTLQQVAHPDKKVQHTPGPCSCGHVFNDDELRVAETRQVFDLPQPRLEVTEHQLLMGQCPDCGQWHRGLAPEGVNAPVQYGNGVKTLAVLLNVDYRIPFKKIQTLFGDLFGYAINESTVYSASRQCNERLKETIELIKLKIIEAITAHADETGMRVEERLRWLHAATTELYTYLFVHEKRGRLALESEQSILDKLTGWLVHKL</sequence>
<proteinExistence type="predicted"/>
<feature type="compositionally biased region" description="Basic residues" evidence="1">
    <location>
        <begin position="74"/>
        <end position="85"/>
    </location>
</feature>
<reference evidence="4" key="1">
    <citation type="journal article" date="2015" name="Nature">
        <title>Complex archaea that bridge the gap between prokaryotes and eukaryotes.</title>
        <authorList>
            <person name="Spang A."/>
            <person name="Saw J.H."/>
            <person name="Jorgensen S.L."/>
            <person name="Zaremba-Niedzwiedzka K."/>
            <person name="Martijn J."/>
            <person name="Lind A.E."/>
            <person name="van Eijk R."/>
            <person name="Schleper C."/>
            <person name="Guy L."/>
            <person name="Ettema T.J."/>
        </authorList>
    </citation>
    <scope>NUCLEOTIDE SEQUENCE</scope>
</reference>
<feature type="region of interest" description="Disordered" evidence="1">
    <location>
        <begin position="51"/>
        <end position="110"/>
    </location>
</feature>
<dbReference type="InterPro" id="IPR052344">
    <property type="entry name" value="Transposase-related"/>
</dbReference>
<dbReference type="Gene3D" id="1.20.5.170">
    <property type="match status" value="1"/>
</dbReference>
<dbReference type="EMBL" id="LAZR01032300">
    <property type="protein sequence ID" value="KKL51290.1"/>
    <property type="molecule type" value="Genomic_DNA"/>
</dbReference>
<evidence type="ECO:0000259" key="2">
    <source>
        <dbReference type="Pfam" id="PF03050"/>
    </source>
</evidence>
<evidence type="ECO:0000313" key="4">
    <source>
        <dbReference type="EMBL" id="KKL51290.1"/>
    </source>
</evidence>
<accession>A0A0F9F239</accession>
<organism evidence="4">
    <name type="scientific">marine sediment metagenome</name>
    <dbReference type="NCBI Taxonomy" id="412755"/>
    <lineage>
        <taxon>unclassified sequences</taxon>
        <taxon>metagenomes</taxon>
        <taxon>ecological metagenomes</taxon>
    </lineage>
</organism>
<dbReference type="Pfam" id="PF20042">
    <property type="entry name" value="DUF6444"/>
    <property type="match status" value="1"/>
</dbReference>
<dbReference type="Pfam" id="PF03050">
    <property type="entry name" value="DDE_Tnp_IS66"/>
    <property type="match status" value="1"/>
</dbReference>
<gene>
    <name evidence="4" type="ORF">LCGC14_2296980</name>
</gene>
<name>A0A0F9F239_9ZZZZ</name>
<dbReference type="PANTHER" id="PTHR33678:SF1">
    <property type="entry name" value="BLL1576 PROTEIN"/>
    <property type="match status" value="1"/>
</dbReference>
<feature type="compositionally biased region" description="Low complexity" evidence="1">
    <location>
        <begin position="57"/>
        <end position="69"/>
    </location>
</feature>